<feature type="binding site" evidence="12">
    <location>
        <position position="30"/>
    </location>
    <ligand>
        <name>[4Fe-4S] cluster</name>
        <dbReference type="ChEBI" id="CHEBI:49883"/>
        <label>1</label>
        <note>4Fe-4S-S-AdoMet</note>
    </ligand>
</feature>
<comment type="similarity">
    <text evidence="12">Belongs to the radical SAM superfamily. MoaA family.</text>
</comment>
<dbReference type="SUPFAM" id="SSF102114">
    <property type="entry name" value="Radical SAM enzymes"/>
    <property type="match status" value="1"/>
</dbReference>
<evidence type="ECO:0000256" key="4">
    <source>
        <dbReference type="ARBA" id="ARBA00022723"/>
    </source>
</evidence>
<evidence type="ECO:0000313" key="14">
    <source>
        <dbReference type="EMBL" id="ABC76030.1"/>
    </source>
</evidence>
<dbReference type="InterPro" id="IPR000385">
    <property type="entry name" value="MoaA_NifB_PqqE_Fe-S-bd_CS"/>
</dbReference>
<keyword evidence="15" id="KW-1185">Reference proteome</keyword>
<evidence type="ECO:0000313" key="15">
    <source>
        <dbReference type="Proteomes" id="UP000001933"/>
    </source>
</evidence>
<feature type="binding site" evidence="12">
    <location>
        <position position="121"/>
    </location>
    <ligand>
        <name>S-adenosyl-L-methionine</name>
        <dbReference type="ChEBI" id="CHEBI:59789"/>
    </ligand>
</feature>
<comment type="catalytic activity">
    <reaction evidence="11 12">
        <text>GTP + AH2 + S-adenosyl-L-methionine = (8S)-3',8-cyclo-7,8-dihydroguanosine 5'-triphosphate + 5'-deoxyadenosine + L-methionine + A + H(+)</text>
        <dbReference type="Rhea" id="RHEA:49576"/>
        <dbReference type="ChEBI" id="CHEBI:13193"/>
        <dbReference type="ChEBI" id="CHEBI:15378"/>
        <dbReference type="ChEBI" id="CHEBI:17319"/>
        <dbReference type="ChEBI" id="CHEBI:17499"/>
        <dbReference type="ChEBI" id="CHEBI:37565"/>
        <dbReference type="ChEBI" id="CHEBI:57844"/>
        <dbReference type="ChEBI" id="CHEBI:59789"/>
        <dbReference type="ChEBI" id="CHEBI:131766"/>
        <dbReference type="EC" id="4.1.99.22"/>
    </reaction>
</comment>
<dbReference type="InParanoid" id="Q2LQ21"/>
<comment type="subunit">
    <text evidence="12">Monomer and homodimer.</text>
</comment>
<keyword evidence="8 12" id="KW-0342">GTP-binding</keyword>
<dbReference type="InterPro" id="IPR013483">
    <property type="entry name" value="MoaA"/>
</dbReference>
<dbReference type="NCBIfam" id="NF001199">
    <property type="entry name" value="PRK00164.2-1"/>
    <property type="match status" value="1"/>
</dbReference>
<dbReference type="UniPathway" id="UPA00344"/>
<organism evidence="14 15">
    <name type="scientific">Syntrophus aciditrophicus (strain SB)</name>
    <dbReference type="NCBI Taxonomy" id="56780"/>
    <lineage>
        <taxon>Bacteria</taxon>
        <taxon>Pseudomonadati</taxon>
        <taxon>Thermodesulfobacteriota</taxon>
        <taxon>Syntrophia</taxon>
        <taxon>Syntrophales</taxon>
        <taxon>Syntrophaceae</taxon>
        <taxon>Syntrophus</taxon>
    </lineage>
</organism>
<dbReference type="PROSITE" id="PS51918">
    <property type="entry name" value="RADICAL_SAM"/>
    <property type="match status" value="1"/>
</dbReference>
<comment type="cofactor">
    <cofactor evidence="12">
        <name>[4Fe-4S] cluster</name>
        <dbReference type="ChEBI" id="CHEBI:49883"/>
    </cofactor>
    <text evidence="12">Binds 2 [4Fe-4S] clusters. Binds 1 [4Fe-4S] cluster coordinated with 3 cysteines and an exchangeable S-adenosyl-L-methionine and 1 [4Fe-4S] cluster coordinated with 3 cysteines and the GTP-derived substrate.</text>
</comment>
<keyword evidence="7 12" id="KW-0411">Iron-sulfur</keyword>
<feature type="binding site" evidence="12">
    <location>
        <position position="256"/>
    </location>
    <ligand>
        <name>[4Fe-4S] cluster</name>
        <dbReference type="ChEBI" id="CHEBI:49883"/>
        <label>2</label>
        <note>4Fe-4S-substrate</note>
    </ligand>
</feature>
<dbReference type="SMART" id="SM00729">
    <property type="entry name" value="Elp3"/>
    <property type="match status" value="1"/>
</dbReference>
<evidence type="ECO:0000256" key="1">
    <source>
        <dbReference type="ARBA" id="ARBA00012167"/>
    </source>
</evidence>
<protein>
    <recommendedName>
        <fullName evidence="1 12">GTP 3',8-cyclase</fullName>
        <ecNumber evidence="1 12">4.1.99.22</ecNumber>
    </recommendedName>
    <alternativeName>
        <fullName evidence="12">Molybdenum cofactor biosynthesis protein A</fullName>
    </alternativeName>
</protein>
<dbReference type="PROSITE" id="PS01305">
    <property type="entry name" value="MOAA_NIFB_PQQE"/>
    <property type="match status" value="1"/>
</dbReference>
<evidence type="ECO:0000256" key="9">
    <source>
        <dbReference type="ARBA" id="ARBA00023150"/>
    </source>
</evidence>
<dbReference type="SFLD" id="SFLDS00029">
    <property type="entry name" value="Radical_SAM"/>
    <property type="match status" value="1"/>
</dbReference>
<dbReference type="GO" id="GO:0051539">
    <property type="term" value="F:4 iron, 4 sulfur cluster binding"/>
    <property type="evidence" value="ECO:0007669"/>
    <property type="project" value="UniProtKB-UniRule"/>
</dbReference>
<dbReference type="FunCoup" id="Q2LQ21">
    <property type="interactions" value="373"/>
</dbReference>
<evidence type="ECO:0000256" key="12">
    <source>
        <dbReference type="HAMAP-Rule" id="MF_01225"/>
    </source>
</evidence>
<dbReference type="eggNOG" id="COG2896">
    <property type="taxonomic scope" value="Bacteria"/>
</dbReference>
<evidence type="ECO:0000256" key="11">
    <source>
        <dbReference type="ARBA" id="ARBA00048697"/>
    </source>
</evidence>
<keyword evidence="10 12" id="KW-0456">Lyase</keyword>
<dbReference type="Pfam" id="PF06463">
    <property type="entry name" value="Mob_synth_C"/>
    <property type="match status" value="1"/>
</dbReference>
<feature type="binding site" evidence="12">
    <location>
        <position position="70"/>
    </location>
    <ligand>
        <name>S-adenosyl-L-methionine</name>
        <dbReference type="ChEBI" id="CHEBI:59789"/>
    </ligand>
</feature>
<comment type="pathway">
    <text evidence="12">Cofactor biosynthesis; molybdopterin biosynthesis.</text>
</comment>
<evidence type="ECO:0000256" key="8">
    <source>
        <dbReference type="ARBA" id="ARBA00023134"/>
    </source>
</evidence>
<keyword evidence="4 12" id="KW-0479">Metal-binding</keyword>
<dbReference type="STRING" id="56780.SYN_01960"/>
<dbReference type="NCBIfam" id="TIGR02666">
    <property type="entry name" value="moaA"/>
    <property type="match status" value="1"/>
</dbReference>
<evidence type="ECO:0000256" key="6">
    <source>
        <dbReference type="ARBA" id="ARBA00023004"/>
    </source>
</evidence>
<evidence type="ECO:0000259" key="13">
    <source>
        <dbReference type="PROSITE" id="PS51918"/>
    </source>
</evidence>
<dbReference type="GO" id="GO:0046872">
    <property type="term" value="F:metal ion binding"/>
    <property type="evidence" value="ECO:0007669"/>
    <property type="project" value="UniProtKB-KW"/>
</dbReference>
<keyword evidence="3 12" id="KW-0949">S-adenosyl-L-methionine</keyword>
<dbReference type="EC" id="4.1.99.22" evidence="1 12"/>
<dbReference type="Pfam" id="PF04055">
    <property type="entry name" value="Radical_SAM"/>
    <property type="match status" value="1"/>
</dbReference>
<dbReference type="PANTHER" id="PTHR22960">
    <property type="entry name" value="MOLYBDOPTERIN COFACTOR SYNTHESIS PROTEIN A"/>
    <property type="match status" value="1"/>
</dbReference>
<feature type="binding site" evidence="12">
    <location>
        <position position="192"/>
    </location>
    <ligand>
        <name>S-adenosyl-L-methionine</name>
        <dbReference type="ChEBI" id="CHEBI:59789"/>
    </ligand>
</feature>
<feature type="binding site" evidence="12">
    <location>
        <position position="97"/>
    </location>
    <ligand>
        <name>GTP</name>
        <dbReference type="ChEBI" id="CHEBI:37565"/>
    </ligand>
</feature>
<dbReference type="InterPro" id="IPR010505">
    <property type="entry name" value="MoaA_twitch"/>
</dbReference>
<dbReference type="SFLD" id="SFLDG01383">
    <property type="entry name" value="cyclic_pyranopterin_phosphate"/>
    <property type="match status" value="1"/>
</dbReference>
<keyword evidence="5 12" id="KW-0547">Nucleotide-binding</keyword>
<dbReference type="KEGG" id="sat:SYN_01960"/>
<dbReference type="GO" id="GO:0061799">
    <property type="term" value="F:cyclic pyranopterin monophosphate synthase activity"/>
    <property type="evidence" value="ECO:0007669"/>
    <property type="project" value="TreeGrafter"/>
</dbReference>
<gene>
    <name evidence="12" type="primary">moaA</name>
    <name evidence="14" type="ORF">SYN_01960</name>
</gene>
<dbReference type="PANTHER" id="PTHR22960:SF0">
    <property type="entry name" value="MOLYBDENUM COFACTOR BIOSYNTHESIS PROTEIN 1"/>
    <property type="match status" value="1"/>
</dbReference>
<sequence length="329" mass="37670">MIDMLDTYNRNINYLRISVTDRCNLRCRYCMPEEGISKLDHREILSLEDIVRSVKVAAGVGIRKIRLTGGEPLVRKDIARLIGFISEVPEIDDIAMTTNGVLFADMAEQLKAAGLDRVNFSMDTMVSEKFRYISRRDHLADVRKAIFKALELGLEPVKINTVVIRGFNDDELLDFADLAFDFPLHIRFIEFMPIGDLLFWKKDRMITSEQIKEKIEQRYELTPTKLVKGSGPARYFKLAGGRGTIGFITPMSHKFCSECNRLRMTADGKLRGCLYDKREIDLKKALQSKPSDEDLKQLFIEAILLKPYEHHMDAGWGKDNPRKMSQIGG</sequence>
<dbReference type="GO" id="GO:0061798">
    <property type="term" value="F:GTP 3',8'-cyclase activity"/>
    <property type="evidence" value="ECO:0007669"/>
    <property type="project" value="UniProtKB-UniRule"/>
</dbReference>
<dbReference type="AlphaFoldDB" id="Q2LQ21"/>
<dbReference type="InterPro" id="IPR007197">
    <property type="entry name" value="rSAM"/>
</dbReference>
<dbReference type="InterPro" id="IPR006638">
    <property type="entry name" value="Elp3/MiaA/NifB-like_rSAM"/>
</dbReference>
<name>Q2LQ21_SYNAS</name>
<dbReference type="InterPro" id="IPR050105">
    <property type="entry name" value="MoCo_biosynth_MoaA/MoaC"/>
</dbReference>
<feature type="binding site" evidence="12">
    <location>
        <position position="158"/>
    </location>
    <ligand>
        <name>GTP</name>
        <dbReference type="ChEBI" id="CHEBI:37565"/>
    </ligand>
</feature>
<dbReference type="GO" id="GO:1904047">
    <property type="term" value="F:S-adenosyl-L-methionine binding"/>
    <property type="evidence" value="ECO:0007669"/>
    <property type="project" value="UniProtKB-UniRule"/>
</dbReference>
<evidence type="ECO:0000256" key="5">
    <source>
        <dbReference type="ARBA" id="ARBA00022741"/>
    </source>
</evidence>
<dbReference type="Proteomes" id="UP000001933">
    <property type="component" value="Chromosome"/>
</dbReference>
<dbReference type="InterPro" id="IPR058240">
    <property type="entry name" value="rSAM_sf"/>
</dbReference>
<evidence type="ECO:0000256" key="7">
    <source>
        <dbReference type="ARBA" id="ARBA00023014"/>
    </source>
</evidence>
<dbReference type="CDD" id="cd01335">
    <property type="entry name" value="Radical_SAM"/>
    <property type="match status" value="1"/>
</dbReference>
<evidence type="ECO:0000256" key="10">
    <source>
        <dbReference type="ARBA" id="ARBA00023239"/>
    </source>
</evidence>
<dbReference type="InterPro" id="IPR013785">
    <property type="entry name" value="Aldolase_TIM"/>
</dbReference>
<feature type="domain" description="Radical SAM core" evidence="13">
    <location>
        <begin position="7"/>
        <end position="232"/>
    </location>
</feature>
<feature type="binding site" evidence="12">
    <location>
        <position position="273"/>
    </location>
    <ligand>
        <name>[4Fe-4S] cluster</name>
        <dbReference type="ChEBI" id="CHEBI:49883"/>
        <label>2</label>
        <note>4Fe-4S-substrate</note>
    </ligand>
</feature>
<feature type="binding site" evidence="12">
    <location>
        <position position="27"/>
    </location>
    <ligand>
        <name>[4Fe-4S] cluster</name>
        <dbReference type="ChEBI" id="CHEBI:49883"/>
        <label>1</label>
        <note>4Fe-4S-S-AdoMet</note>
    </ligand>
</feature>
<keyword evidence="2 12" id="KW-0004">4Fe-4S</keyword>
<dbReference type="GO" id="GO:0005525">
    <property type="term" value="F:GTP binding"/>
    <property type="evidence" value="ECO:0007669"/>
    <property type="project" value="UniProtKB-UniRule"/>
</dbReference>
<dbReference type="InterPro" id="IPR040064">
    <property type="entry name" value="MoaA-like"/>
</dbReference>
<evidence type="ECO:0000256" key="3">
    <source>
        <dbReference type="ARBA" id="ARBA00022691"/>
    </source>
</evidence>
<evidence type="ECO:0000256" key="2">
    <source>
        <dbReference type="ARBA" id="ARBA00022485"/>
    </source>
</evidence>
<feature type="binding site" evidence="12">
    <location>
        <position position="16"/>
    </location>
    <ligand>
        <name>GTP</name>
        <dbReference type="ChEBI" id="CHEBI:37565"/>
    </ligand>
</feature>
<dbReference type="SFLD" id="SFLDG01067">
    <property type="entry name" value="SPASM/twitch_domain_containing"/>
    <property type="match status" value="1"/>
</dbReference>
<dbReference type="SFLD" id="SFLDG01386">
    <property type="entry name" value="main_SPASM_domain-containing"/>
    <property type="match status" value="1"/>
</dbReference>
<dbReference type="GO" id="GO:0006777">
    <property type="term" value="P:Mo-molybdopterin cofactor biosynthetic process"/>
    <property type="evidence" value="ECO:0007669"/>
    <property type="project" value="UniProtKB-UniRule"/>
</dbReference>
<comment type="function">
    <text evidence="12">Catalyzes the cyclization of GTP to (8S)-3',8-cyclo-7,8-dihydroguanosine 5'-triphosphate.</text>
</comment>
<dbReference type="CDD" id="cd21117">
    <property type="entry name" value="Twitch_MoaA"/>
    <property type="match status" value="1"/>
</dbReference>
<feature type="binding site" evidence="12">
    <location>
        <position position="29"/>
    </location>
    <ligand>
        <name>S-adenosyl-L-methionine</name>
        <dbReference type="ChEBI" id="CHEBI:59789"/>
    </ligand>
</feature>
<dbReference type="Gene3D" id="3.20.20.70">
    <property type="entry name" value="Aldolase class I"/>
    <property type="match status" value="1"/>
</dbReference>
<dbReference type="HOGENOM" id="CLU_009273_0_1_7"/>
<feature type="binding site" evidence="12">
    <location>
        <begin position="261"/>
        <end position="263"/>
    </location>
    <ligand>
        <name>GTP</name>
        <dbReference type="ChEBI" id="CHEBI:37565"/>
    </ligand>
</feature>
<feature type="binding site" evidence="12">
    <location>
        <position position="66"/>
    </location>
    <ligand>
        <name>GTP</name>
        <dbReference type="ChEBI" id="CHEBI:37565"/>
    </ligand>
</feature>
<reference evidence="14 15" key="1">
    <citation type="journal article" date="2007" name="Proc. Natl. Acad. Sci. U.S.A.">
        <title>The genome of Syntrophus aciditrophicus: life at the thermodynamic limit of microbial growth.</title>
        <authorList>
            <person name="McInerney M.J."/>
            <person name="Rohlin L."/>
            <person name="Mouttaki H."/>
            <person name="Kim U."/>
            <person name="Krupp R.S."/>
            <person name="Rios-Hernandez L."/>
            <person name="Sieber J."/>
            <person name="Struchtemeyer C.G."/>
            <person name="Bhattacharyya A."/>
            <person name="Campbell J.W."/>
            <person name="Gunsalus R.P."/>
        </authorList>
    </citation>
    <scope>NUCLEOTIDE SEQUENCE [LARGE SCALE GENOMIC DNA]</scope>
    <source>
        <strain evidence="14 15">SB</strain>
    </source>
</reference>
<dbReference type="HAMAP" id="MF_01225_B">
    <property type="entry name" value="MoaA_B"/>
    <property type="match status" value="1"/>
</dbReference>
<feature type="binding site" evidence="12">
    <location>
        <position position="23"/>
    </location>
    <ligand>
        <name>[4Fe-4S] cluster</name>
        <dbReference type="ChEBI" id="CHEBI:49883"/>
        <label>1</label>
        <note>4Fe-4S-S-AdoMet</note>
    </ligand>
</feature>
<dbReference type="EMBL" id="CP000252">
    <property type="protein sequence ID" value="ABC76030.1"/>
    <property type="molecule type" value="Genomic_DNA"/>
</dbReference>
<feature type="binding site" evidence="12">
    <location>
        <position position="259"/>
    </location>
    <ligand>
        <name>[4Fe-4S] cluster</name>
        <dbReference type="ChEBI" id="CHEBI:49883"/>
        <label>2</label>
        <note>4Fe-4S-substrate</note>
    </ligand>
</feature>
<proteinExistence type="inferred from homology"/>
<keyword evidence="9 12" id="KW-0501">Molybdenum cofactor biosynthesis</keyword>
<keyword evidence="6 12" id="KW-0408">Iron</keyword>
<accession>Q2LQ21</accession>